<dbReference type="GO" id="GO:0047372">
    <property type="term" value="F:monoacylglycerol lipase activity"/>
    <property type="evidence" value="ECO:0007669"/>
    <property type="project" value="TreeGrafter"/>
</dbReference>
<dbReference type="InterPro" id="IPR029058">
    <property type="entry name" value="AB_hydrolase_fold"/>
</dbReference>
<dbReference type="PANTHER" id="PTHR10794">
    <property type="entry name" value="ABHYDROLASE DOMAIN-CONTAINING PROTEIN"/>
    <property type="match status" value="1"/>
</dbReference>
<dbReference type="AlphaFoldDB" id="A0A8J9SVC3"/>
<protein>
    <recommendedName>
        <fullName evidence="4">AB hydrolase-1 domain-containing protein</fullName>
    </recommendedName>
</protein>
<evidence type="ECO:0000256" key="2">
    <source>
        <dbReference type="SAM" id="Phobius"/>
    </source>
</evidence>
<gene>
    <name evidence="3" type="ORF">PTTT1_LOCUS21292</name>
</gene>
<dbReference type="GO" id="GO:0034338">
    <property type="term" value="F:short-chain carboxylesterase activity"/>
    <property type="evidence" value="ECO:0007669"/>
    <property type="project" value="TreeGrafter"/>
</dbReference>
<evidence type="ECO:0008006" key="4">
    <source>
        <dbReference type="Google" id="ProtNLM"/>
    </source>
</evidence>
<sequence>MPWSLDEFCASHRGSTWEQLPASSVAFLKKLDLTTIHPYCQNASAFLEDPAIPSMGPLREPVDDTTIEALVTFAYAKLVPFCGFLDLWIRLVSGFLAPIGVMMLILENQGSSVGKRSLHTHTPHHWNSIVITFCSMIVMVDSMYVNEFGCYYGATLFLLATVLSLRIAVQRRLVKSQIVLFLLIFLALYLTFDWRRFEFQFGDPFDVNRTVESGLYYSSQNGLIHDAVSLWPEHRYLYSAATGATPWMLTGDVRTGLPFYLNYIPDPYWTRVYLPTADGEVLALDIAFPENGHNASKPLYLILHGVNGGSKETYATDLTWRRTRDGSTVIIMISRGLMDVPMRGWDLFHGARWQDAHTTAVRLRQAMDGGENQILAGVGYSMGAIVLNNYVASAGPDCALDVAFSISGALECRNEQYYRRAMRTWEPMIAENIRSSQHLRKWGQRLRARLGRDAFRSLMRATNIVELDKYTAVAYNRFRDLNDFYSQMGALGDIAWSDLDKTPSKIASAKVFNISIPLCVMHAFEDPISSWRTVAASDGFLEPNNLVHTGEGNLVLLLTEKGGHVGWPIGWLPFLKKWEFMNEAAASFVDAVAEAKRIRYGKFPEVNK</sequence>
<keyword evidence="2" id="KW-1133">Transmembrane helix</keyword>
<keyword evidence="2" id="KW-0472">Membrane</keyword>
<evidence type="ECO:0000256" key="1">
    <source>
        <dbReference type="ARBA" id="ARBA00010884"/>
    </source>
</evidence>
<proteinExistence type="inferred from homology"/>
<dbReference type="InterPro" id="IPR050960">
    <property type="entry name" value="AB_hydrolase_4_sf"/>
</dbReference>
<accession>A0A8J9SVC3</accession>
<dbReference type="Gene3D" id="3.40.50.1820">
    <property type="entry name" value="alpha/beta hydrolase"/>
    <property type="match status" value="1"/>
</dbReference>
<reference evidence="3" key="1">
    <citation type="submission" date="2022-02" db="EMBL/GenBank/DDBJ databases">
        <authorList>
            <person name="Giguere J D."/>
        </authorList>
    </citation>
    <scope>NUCLEOTIDE SEQUENCE</scope>
    <source>
        <strain evidence="3">CCAP 1055/1</strain>
    </source>
</reference>
<keyword evidence="2" id="KW-0812">Transmembrane</keyword>
<feature type="transmembrane region" description="Helical" evidence="2">
    <location>
        <begin position="87"/>
        <end position="106"/>
    </location>
</feature>
<comment type="similarity">
    <text evidence="1">Belongs to the AB hydrolase superfamily. AB hydrolase 4 family.</text>
</comment>
<dbReference type="EMBL" id="OU594959">
    <property type="protein sequence ID" value="CAG9282967.1"/>
    <property type="molecule type" value="Genomic_DNA"/>
</dbReference>
<dbReference type="PANTHER" id="PTHR10794:SF63">
    <property type="entry name" value="ALPHA_BETA HYDROLASE 1, ISOFORM A"/>
    <property type="match status" value="1"/>
</dbReference>
<name>A0A8J9SVC3_PHATR</name>
<feature type="transmembrane region" description="Helical" evidence="2">
    <location>
        <begin position="176"/>
        <end position="192"/>
    </location>
</feature>
<dbReference type="SUPFAM" id="SSF53474">
    <property type="entry name" value="alpha/beta-Hydrolases"/>
    <property type="match status" value="1"/>
</dbReference>
<evidence type="ECO:0000313" key="3">
    <source>
        <dbReference type="EMBL" id="CAG9282967.1"/>
    </source>
</evidence>
<dbReference type="Proteomes" id="UP000836788">
    <property type="component" value="Chromosome 18"/>
</dbReference>
<feature type="transmembrane region" description="Helical" evidence="2">
    <location>
        <begin position="151"/>
        <end position="169"/>
    </location>
</feature>
<organism evidence="3">
    <name type="scientific">Phaeodactylum tricornutum</name>
    <name type="common">Diatom</name>
    <dbReference type="NCBI Taxonomy" id="2850"/>
    <lineage>
        <taxon>Eukaryota</taxon>
        <taxon>Sar</taxon>
        <taxon>Stramenopiles</taxon>
        <taxon>Ochrophyta</taxon>
        <taxon>Bacillariophyta</taxon>
        <taxon>Bacillariophyceae</taxon>
        <taxon>Bacillariophycidae</taxon>
        <taxon>Naviculales</taxon>
        <taxon>Phaeodactylaceae</taxon>
        <taxon>Phaeodactylum</taxon>
    </lineage>
</organism>